<dbReference type="EMBL" id="JACHHZ010000005">
    <property type="protein sequence ID" value="MBB6095389.1"/>
    <property type="molecule type" value="Genomic_DNA"/>
</dbReference>
<dbReference type="Gene3D" id="1.10.260.40">
    <property type="entry name" value="lambda repressor-like DNA-binding domains"/>
    <property type="match status" value="1"/>
</dbReference>
<evidence type="ECO:0000313" key="2">
    <source>
        <dbReference type="EMBL" id="MBB6095389.1"/>
    </source>
</evidence>
<dbReference type="PROSITE" id="PS50943">
    <property type="entry name" value="HTH_CROC1"/>
    <property type="match status" value="1"/>
</dbReference>
<proteinExistence type="predicted"/>
<dbReference type="InterPro" id="IPR010982">
    <property type="entry name" value="Lambda_DNA-bd_dom_sf"/>
</dbReference>
<dbReference type="CDD" id="cd00093">
    <property type="entry name" value="HTH_XRE"/>
    <property type="match status" value="1"/>
</dbReference>
<reference evidence="2 3" key="1">
    <citation type="submission" date="2020-08" db="EMBL/GenBank/DDBJ databases">
        <title>Genomic Encyclopedia of Type Strains, Phase IV (KMG-IV): sequencing the most valuable type-strain genomes for metagenomic binning, comparative biology and taxonomic classification.</title>
        <authorList>
            <person name="Goeker M."/>
        </authorList>
    </citation>
    <scope>NUCLEOTIDE SEQUENCE [LARGE SCALE GENOMIC DNA]</scope>
    <source>
        <strain evidence="2 3">DSM 26723</strain>
    </source>
</reference>
<dbReference type="SMART" id="SM00530">
    <property type="entry name" value="HTH_XRE"/>
    <property type="match status" value="1"/>
</dbReference>
<dbReference type="RefSeq" id="WP_184334768.1">
    <property type="nucleotide sequence ID" value="NZ_JACHHZ010000005.1"/>
</dbReference>
<organism evidence="2 3">
    <name type="scientific">Povalibacter uvarum</name>
    <dbReference type="NCBI Taxonomy" id="732238"/>
    <lineage>
        <taxon>Bacteria</taxon>
        <taxon>Pseudomonadati</taxon>
        <taxon>Pseudomonadota</taxon>
        <taxon>Gammaproteobacteria</taxon>
        <taxon>Steroidobacterales</taxon>
        <taxon>Steroidobacteraceae</taxon>
        <taxon>Povalibacter</taxon>
    </lineage>
</organism>
<accession>A0A841HSV5</accession>
<evidence type="ECO:0000313" key="3">
    <source>
        <dbReference type="Proteomes" id="UP000588068"/>
    </source>
</evidence>
<dbReference type="AlphaFoldDB" id="A0A841HSV5"/>
<dbReference type="Proteomes" id="UP000588068">
    <property type="component" value="Unassembled WGS sequence"/>
</dbReference>
<dbReference type="Pfam" id="PF13443">
    <property type="entry name" value="HTH_26"/>
    <property type="match status" value="1"/>
</dbReference>
<comment type="caution">
    <text evidence="2">The sequence shown here is derived from an EMBL/GenBank/DDBJ whole genome shotgun (WGS) entry which is preliminary data.</text>
</comment>
<gene>
    <name evidence="2" type="ORF">HNQ60_004279</name>
</gene>
<feature type="domain" description="HTH cro/C1-type" evidence="1">
    <location>
        <begin position="23"/>
        <end position="64"/>
    </location>
</feature>
<dbReference type="SUPFAM" id="SSF47413">
    <property type="entry name" value="lambda repressor-like DNA-binding domains"/>
    <property type="match status" value="1"/>
</dbReference>
<name>A0A841HSV5_9GAMM</name>
<evidence type="ECO:0000259" key="1">
    <source>
        <dbReference type="PROSITE" id="PS50943"/>
    </source>
</evidence>
<keyword evidence="3" id="KW-1185">Reference proteome</keyword>
<protein>
    <submittedName>
        <fullName evidence="2">Transcriptional regulator with XRE-family HTH domain</fullName>
    </submittedName>
</protein>
<sequence>MADSKTLVRNLKARLRADDVTYRELAKRLGVSEPTIKRDLSRGAFTLQRLDRICEVLDVALEDLLQDPQESRLITRLSDEQERMLVANPKLLLVTYLIVNDWKFPEIVSTFQISDAELIDLVLKLEKLGIAEFRKPQRLRKRTSRNFSWRKDGPIHGFFVRRVAPEFFNAGFDGDGDEFRFIGGLLSKDSLRRFKSGIERLAAEFEVLAHNDARLPLDDRNGCTAILALRAWEFSEFTRLRRTAQAGRRR</sequence>
<dbReference type="GO" id="GO:0003677">
    <property type="term" value="F:DNA binding"/>
    <property type="evidence" value="ECO:0007669"/>
    <property type="project" value="InterPro"/>
</dbReference>
<dbReference type="InterPro" id="IPR001387">
    <property type="entry name" value="Cro/C1-type_HTH"/>
</dbReference>